<evidence type="ECO:0008006" key="3">
    <source>
        <dbReference type="Google" id="ProtNLM"/>
    </source>
</evidence>
<proteinExistence type="predicted"/>
<organism evidence="1 2">
    <name type="scientific">Roseospira navarrensis</name>
    <dbReference type="NCBI Taxonomy" id="140058"/>
    <lineage>
        <taxon>Bacteria</taxon>
        <taxon>Pseudomonadati</taxon>
        <taxon>Pseudomonadota</taxon>
        <taxon>Alphaproteobacteria</taxon>
        <taxon>Rhodospirillales</taxon>
        <taxon>Rhodospirillaceae</taxon>
        <taxon>Roseospira</taxon>
    </lineage>
</organism>
<protein>
    <recommendedName>
        <fullName evidence="3">Bacteriophage protein</fullName>
    </recommendedName>
</protein>
<dbReference type="RefSeq" id="WP_153343686.1">
    <property type="nucleotide sequence ID" value="NZ_WIVE01000027.1"/>
</dbReference>
<name>A0A7X1ZGJ1_9PROT</name>
<accession>A0A7X1ZGJ1</accession>
<keyword evidence="2" id="KW-1185">Reference proteome</keyword>
<gene>
    <name evidence="1" type="ORF">GHC57_09890</name>
</gene>
<reference evidence="1 2" key="1">
    <citation type="submission" date="2019-10" db="EMBL/GenBank/DDBJ databases">
        <title>Draft whole-genome sequence of the purple nonsulfur photosynthetic bacterium Roseospira navarrensis DSM 15114.</title>
        <authorList>
            <person name="Kyndt J.A."/>
            <person name="Meyer T.E."/>
        </authorList>
    </citation>
    <scope>NUCLEOTIDE SEQUENCE [LARGE SCALE GENOMIC DNA]</scope>
    <source>
        <strain evidence="1 2">DSM 15114</strain>
    </source>
</reference>
<dbReference type="AlphaFoldDB" id="A0A7X1ZGJ1"/>
<comment type="caution">
    <text evidence="1">The sequence shown here is derived from an EMBL/GenBank/DDBJ whole genome shotgun (WGS) entry which is preliminary data.</text>
</comment>
<sequence>MAALTTDRDTPRREVTAFDDPVKAAAVIHAGAMTMLDADGYAVPAAVATTLTPRGRAAEAVTGGPADGDVTVRIERGCFRWANSAGGDAITRAHIGSPAYAVDDQTVAATDGTSTRSACGTIRDVDAQGVWVEV</sequence>
<dbReference type="OrthoDB" id="2059848at2"/>
<evidence type="ECO:0000313" key="1">
    <source>
        <dbReference type="EMBL" id="MQX36825.1"/>
    </source>
</evidence>
<evidence type="ECO:0000313" key="2">
    <source>
        <dbReference type="Proteomes" id="UP000434582"/>
    </source>
</evidence>
<dbReference type="Proteomes" id="UP000434582">
    <property type="component" value="Unassembled WGS sequence"/>
</dbReference>
<dbReference type="EMBL" id="WIVE01000027">
    <property type="protein sequence ID" value="MQX36825.1"/>
    <property type="molecule type" value="Genomic_DNA"/>
</dbReference>